<keyword evidence="1" id="KW-0812">Transmembrane</keyword>
<name>A0A239AR04_9ACTN</name>
<feature type="transmembrane region" description="Helical" evidence="1">
    <location>
        <begin position="140"/>
        <end position="161"/>
    </location>
</feature>
<dbReference type="AlphaFoldDB" id="A0A239AR04"/>
<evidence type="ECO:0000256" key="1">
    <source>
        <dbReference type="SAM" id="Phobius"/>
    </source>
</evidence>
<feature type="transmembrane region" description="Helical" evidence="1">
    <location>
        <begin position="207"/>
        <end position="228"/>
    </location>
</feature>
<keyword evidence="1" id="KW-0472">Membrane</keyword>
<reference evidence="2 3" key="1">
    <citation type="submission" date="2017-06" db="EMBL/GenBank/DDBJ databases">
        <authorList>
            <person name="Kim H.J."/>
            <person name="Triplett B.A."/>
        </authorList>
    </citation>
    <scope>NUCLEOTIDE SEQUENCE [LARGE SCALE GENOMIC DNA]</scope>
    <source>
        <strain evidence="2 3">DSM 43151</strain>
    </source>
</reference>
<accession>A0A239AR04</accession>
<sequence length="233" mass="24196">MTDQEQAEQSGVVPAQAAAPDDGPWAAYLTAARELDRVRRAASTVAGEQATTIGAAQQELASVRARLAPQRARLVRDFGVPELDLMPLEGERAAALAAMTGGPAAILAALRQARRTADAADHAFIGPLPAGSGRPWARNLLVYGPFAAAVLFVQIILYLVAPSGSLPTYTLLCGLSMPLLAFGLGWGTIGFVWGADGEQGGVKADRTPVLGIVTCLIPVLLTCMGVGLQQLLS</sequence>
<gene>
    <name evidence="2" type="ORF">SAMN06264365_10831</name>
</gene>
<keyword evidence="1" id="KW-1133">Transmembrane helix</keyword>
<dbReference type="RefSeq" id="WP_089294994.1">
    <property type="nucleotide sequence ID" value="NZ_BOMU01000050.1"/>
</dbReference>
<dbReference type="Proteomes" id="UP000198415">
    <property type="component" value="Unassembled WGS sequence"/>
</dbReference>
<feature type="transmembrane region" description="Helical" evidence="1">
    <location>
        <begin position="167"/>
        <end position="195"/>
    </location>
</feature>
<protein>
    <submittedName>
        <fullName evidence="2">Uncharacterized protein</fullName>
    </submittedName>
</protein>
<dbReference type="EMBL" id="FZNR01000008">
    <property type="protein sequence ID" value="SNR97428.1"/>
    <property type="molecule type" value="Genomic_DNA"/>
</dbReference>
<dbReference type="OrthoDB" id="3395205at2"/>
<organism evidence="2 3">
    <name type="scientific">Actinoplanes regularis</name>
    <dbReference type="NCBI Taxonomy" id="52697"/>
    <lineage>
        <taxon>Bacteria</taxon>
        <taxon>Bacillati</taxon>
        <taxon>Actinomycetota</taxon>
        <taxon>Actinomycetes</taxon>
        <taxon>Micromonosporales</taxon>
        <taxon>Micromonosporaceae</taxon>
        <taxon>Actinoplanes</taxon>
    </lineage>
</organism>
<proteinExistence type="predicted"/>
<evidence type="ECO:0000313" key="2">
    <source>
        <dbReference type="EMBL" id="SNR97428.1"/>
    </source>
</evidence>
<keyword evidence="3" id="KW-1185">Reference proteome</keyword>
<evidence type="ECO:0000313" key="3">
    <source>
        <dbReference type="Proteomes" id="UP000198415"/>
    </source>
</evidence>